<sequence>MLYNQGKGDRLMAEARVKAMHPYITRRKNYCGGQPIIKGTKFPVRSVITYVLQQGMTPEELVATYPHLTLAQVYDALSYYYDHKAEIDRDLTANTEEYWKAKVKPSLSICRRSKLRVLKAHDHFFQR</sequence>
<evidence type="ECO:0008006" key="3">
    <source>
        <dbReference type="Google" id="ProtNLM"/>
    </source>
</evidence>
<dbReference type="InterPro" id="IPR036388">
    <property type="entry name" value="WH-like_DNA-bd_sf"/>
</dbReference>
<dbReference type="Gene3D" id="1.10.10.10">
    <property type="entry name" value="Winged helix-like DNA-binding domain superfamily/Winged helix DNA-binding domain"/>
    <property type="match status" value="1"/>
</dbReference>
<protein>
    <recommendedName>
        <fullName evidence="3">DUF433 domain-containing protein</fullName>
    </recommendedName>
</protein>
<proteinExistence type="predicted"/>
<gene>
    <name evidence="1" type="ORF">A2Z21_07485</name>
</gene>
<dbReference type="InterPro" id="IPR009057">
    <property type="entry name" value="Homeodomain-like_sf"/>
</dbReference>
<dbReference type="Proteomes" id="UP000179157">
    <property type="component" value="Unassembled WGS sequence"/>
</dbReference>
<dbReference type="EMBL" id="MFGX01000023">
    <property type="protein sequence ID" value="OGF56928.1"/>
    <property type="molecule type" value="Genomic_DNA"/>
</dbReference>
<name>A0A1F5V0S7_FRAXR</name>
<dbReference type="Pfam" id="PF04255">
    <property type="entry name" value="DUF433"/>
    <property type="match status" value="1"/>
</dbReference>
<dbReference type="PANTHER" id="PTHR34849:SF1">
    <property type="entry name" value="SLR0770 PROTEIN"/>
    <property type="match status" value="1"/>
</dbReference>
<accession>A0A1F5V0S7</accession>
<dbReference type="SUPFAM" id="SSF46689">
    <property type="entry name" value="Homeodomain-like"/>
    <property type="match status" value="1"/>
</dbReference>
<dbReference type="PANTHER" id="PTHR34849">
    <property type="entry name" value="SSL5025 PROTEIN"/>
    <property type="match status" value="1"/>
</dbReference>
<evidence type="ECO:0000313" key="1">
    <source>
        <dbReference type="EMBL" id="OGF56928.1"/>
    </source>
</evidence>
<dbReference type="AlphaFoldDB" id="A0A1F5V0S7"/>
<dbReference type="STRING" id="1817864.A2Z21_07485"/>
<dbReference type="InterPro" id="IPR007367">
    <property type="entry name" value="DUF433"/>
</dbReference>
<evidence type="ECO:0000313" key="2">
    <source>
        <dbReference type="Proteomes" id="UP000179157"/>
    </source>
</evidence>
<comment type="caution">
    <text evidence="1">The sequence shown here is derived from an EMBL/GenBank/DDBJ whole genome shotgun (WGS) entry which is preliminary data.</text>
</comment>
<organism evidence="1 2">
    <name type="scientific">Fraserbacteria sp. (strain RBG_16_55_9)</name>
    <dbReference type="NCBI Taxonomy" id="1817864"/>
    <lineage>
        <taxon>Bacteria</taxon>
        <taxon>Candidatus Fraseribacteriota</taxon>
    </lineage>
</organism>
<reference evidence="1 2" key="1">
    <citation type="journal article" date="2016" name="Nat. Commun.">
        <title>Thousands of microbial genomes shed light on interconnected biogeochemical processes in an aquifer system.</title>
        <authorList>
            <person name="Anantharaman K."/>
            <person name="Brown C.T."/>
            <person name="Hug L.A."/>
            <person name="Sharon I."/>
            <person name="Castelle C.J."/>
            <person name="Probst A.J."/>
            <person name="Thomas B.C."/>
            <person name="Singh A."/>
            <person name="Wilkins M.J."/>
            <person name="Karaoz U."/>
            <person name="Brodie E.L."/>
            <person name="Williams K.H."/>
            <person name="Hubbard S.S."/>
            <person name="Banfield J.F."/>
        </authorList>
    </citation>
    <scope>NUCLEOTIDE SEQUENCE [LARGE SCALE GENOMIC DNA]</scope>
    <source>
        <strain evidence="2">RBG_16_55_9</strain>
    </source>
</reference>